<keyword evidence="1" id="KW-0479">Metal-binding</keyword>
<evidence type="ECO:0000256" key="1">
    <source>
        <dbReference type="ARBA" id="ARBA00022723"/>
    </source>
</evidence>
<dbReference type="PANTHER" id="PTHR11964">
    <property type="entry name" value="S-ADENOSYLMETHIONINE SYNTHETASE"/>
    <property type="match status" value="1"/>
</dbReference>
<accession>A0ABT9D098</accession>
<reference evidence="3 4" key="1">
    <citation type="journal article" date="2023" name="Int. J. Syst. Evol. Microbiol.">
        <title>The observation of taxonomic boundaries for the 16SrII and 16SrXXV phytoplasmas using genome-based delimitation.</title>
        <authorList>
            <person name="Rodrigues Jardim B."/>
            <person name="Tran-Nguyen L.T.T."/>
            <person name="Gambley C."/>
            <person name="Al-Sadi A.M."/>
            <person name="Al-Subhi A.M."/>
            <person name="Foissac X."/>
            <person name="Salar P."/>
            <person name="Cai H."/>
            <person name="Yang J.Y."/>
            <person name="Davis R."/>
            <person name="Jones L."/>
            <person name="Rodoni B."/>
            <person name="Constable F.E."/>
        </authorList>
    </citation>
    <scope>NUCLEOTIDE SEQUENCE [LARGE SCALE GENOMIC DNA]</scope>
    <source>
        <strain evidence="3">BAWM-TWN</strain>
    </source>
</reference>
<protein>
    <submittedName>
        <fullName evidence="3">S-adenosylmethionine synthetase N-terminal domain-containing protein</fullName>
    </submittedName>
</protein>
<dbReference type="Gene3D" id="3.30.300.10">
    <property type="match status" value="1"/>
</dbReference>
<dbReference type="Proteomes" id="UP001170667">
    <property type="component" value="Unassembled WGS sequence"/>
</dbReference>
<keyword evidence="4" id="KW-1185">Reference proteome</keyword>
<dbReference type="InterPro" id="IPR022628">
    <property type="entry name" value="S-AdoMet_synt_N"/>
</dbReference>
<dbReference type="EMBL" id="JAOSIS010000006">
    <property type="protein sequence ID" value="MDO8052594.1"/>
    <property type="molecule type" value="Genomic_DNA"/>
</dbReference>
<sequence length="107" mass="12225">MQKFTVESVTQGHPDKIADQISDVLLDAYLKQDSNAKVAIETIVTKNKIILCGEIKSSINLEKQTIETIIRETVKNIGYINKEDNFYYSDLLIVNLRAEKMPKYFAI</sequence>
<dbReference type="GeneID" id="93018219"/>
<proteinExistence type="predicted"/>
<dbReference type="SUPFAM" id="SSF55973">
    <property type="entry name" value="S-adenosylmethionine synthetase"/>
    <property type="match status" value="1"/>
</dbReference>
<name>A0ABT9D098_9MOLU</name>
<evidence type="ECO:0000313" key="4">
    <source>
        <dbReference type="Proteomes" id="UP001170667"/>
    </source>
</evidence>
<organism evidence="3 4">
    <name type="scientific">'Vigna radiata' phytoplasma</name>
    <dbReference type="NCBI Taxonomy" id="1177238"/>
    <lineage>
        <taxon>Bacteria</taxon>
        <taxon>Bacillati</taxon>
        <taxon>Mycoplasmatota</taxon>
        <taxon>Mollicutes</taxon>
        <taxon>Acholeplasmatales</taxon>
        <taxon>Acholeplasmataceae</taxon>
        <taxon>Candidatus Phytoplasma</taxon>
        <taxon>16SrIX (Pigeon pea witches'-broom group)</taxon>
    </lineage>
</organism>
<gene>
    <name evidence="3" type="ORF">OC710_00990</name>
</gene>
<evidence type="ECO:0000313" key="3">
    <source>
        <dbReference type="EMBL" id="MDO8052594.1"/>
    </source>
</evidence>
<dbReference type="InterPro" id="IPR022636">
    <property type="entry name" value="S-AdoMet_synthetase_sfam"/>
</dbReference>
<evidence type="ECO:0000259" key="2">
    <source>
        <dbReference type="Pfam" id="PF00438"/>
    </source>
</evidence>
<dbReference type="Pfam" id="PF00438">
    <property type="entry name" value="S-AdoMet_synt_N"/>
    <property type="match status" value="1"/>
</dbReference>
<dbReference type="InterPro" id="IPR002133">
    <property type="entry name" value="S-AdoMet_synthetase"/>
</dbReference>
<dbReference type="RefSeq" id="WP_036690887.1">
    <property type="nucleotide sequence ID" value="NZ_JAOSIS010000006.1"/>
</dbReference>
<feature type="domain" description="S-adenosylmethionine synthetase N-terminal" evidence="2">
    <location>
        <begin position="3"/>
        <end position="95"/>
    </location>
</feature>
<comment type="caution">
    <text evidence="3">The sequence shown here is derived from an EMBL/GenBank/DDBJ whole genome shotgun (WGS) entry which is preliminary data.</text>
</comment>